<feature type="domain" description="Glyceraldehyde 3-phosphate dehydrogenase NAD(P) binding" evidence="1">
    <location>
        <begin position="4"/>
        <end position="49"/>
    </location>
</feature>
<name>X0T796_9ZZZZ</name>
<reference evidence="2" key="1">
    <citation type="journal article" date="2014" name="Front. Microbiol.">
        <title>High frequency of phylogenetically diverse reductive dehalogenase-homologous genes in deep subseafloor sedimentary metagenomes.</title>
        <authorList>
            <person name="Kawai M."/>
            <person name="Futagami T."/>
            <person name="Toyoda A."/>
            <person name="Takaki Y."/>
            <person name="Nishi S."/>
            <person name="Hori S."/>
            <person name="Arai W."/>
            <person name="Tsubouchi T."/>
            <person name="Morono Y."/>
            <person name="Uchiyama I."/>
            <person name="Ito T."/>
            <person name="Fujiyama A."/>
            <person name="Inagaki F."/>
            <person name="Takami H."/>
        </authorList>
    </citation>
    <scope>NUCLEOTIDE SEQUENCE</scope>
    <source>
        <strain evidence="2">Expedition CK06-06</strain>
    </source>
</reference>
<sequence length="49" mass="5559">MATTIGLMGFGRIGRNLFRILYQSEDIKLAAISDIADHKALEYLLRFDT</sequence>
<organism evidence="2">
    <name type="scientific">marine sediment metagenome</name>
    <dbReference type="NCBI Taxonomy" id="412755"/>
    <lineage>
        <taxon>unclassified sequences</taxon>
        <taxon>metagenomes</taxon>
        <taxon>ecological metagenomes</taxon>
    </lineage>
</organism>
<dbReference type="EMBL" id="BARS01016636">
    <property type="protein sequence ID" value="GAF89074.1"/>
    <property type="molecule type" value="Genomic_DNA"/>
</dbReference>
<protein>
    <recommendedName>
        <fullName evidence="1">Glyceraldehyde 3-phosphate dehydrogenase NAD(P) binding domain-containing protein</fullName>
    </recommendedName>
</protein>
<evidence type="ECO:0000259" key="1">
    <source>
        <dbReference type="Pfam" id="PF00044"/>
    </source>
</evidence>
<dbReference type="Pfam" id="PF00044">
    <property type="entry name" value="Gp_dh_N"/>
    <property type="match status" value="1"/>
</dbReference>
<feature type="non-terminal residue" evidence="2">
    <location>
        <position position="49"/>
    </location>
</feature>
<evidence type="ECO:0000313" key="2">
    <source>
        <dbReference type="EMBL" id="GAF89074.1"/>
    </source>
</evidence>
<accession>X0T796</accession>
<dbReference type="SUPFAM" id="SSF51735">
    <property type="entry name" value="NAD(P)-binding Rossmann-fold domains"/>
    <property type="match status" value="1"/>
</dbReference>
<dbReference type="GO" id="GO:0051287">
    <property type="term" value="F:NAD binding"/>
    <property type="evidence" value="ECO:0007669"/>
    <property type="project" value="InterPro"/>
</dbReference>
<dbReference type="AlphaFoldDB" id="X0T796"/>
<gene>
    <name evidence="2" type="ORF">S01H1_27338</name>
</gene>
<dbReference type="InterPro" id="IPR036291">
    <property type="entry name" value="NAD(P)-bd_dom_sf"/>
</dbReference>
<dbReference type="InterPro" id="IPR020828">
    <property type="entry name" value="GlycerAld_3-P_DH_NAD(P)-bd"/>
</dbReference>
<comment type="caution">
    <text evidence="2">The sequence shown here is derived from an EMBL/GenBank/DDBJ whole genome shotgun (WGS) entry which is preliminary data.</text>
</comment>
<dbReference type="Gene3D" id="3.40.50.720">
    <property type="entry name" value="NAD(P)-binding Rossmann-like Domain"/>
    <property type="match status" value="1"/>
</dbReference>
<proteinExistence type="predicted"/>